<name>A0ABD2AQC5_VESMC</name>
<organism evidence="1 2">
    <name type="scientific">Vespula maculifrons</name>
    <name type="common">Eastern yellow jacket</name>
    <name type="synonym">Wasp</name>
    <dbReference type="NCBI Taxonomy" id="7453"/>
    <lineage>
        <taxon>Eukaryota</taxon>
        <taxon>Metazoa</taxon>
        <taxon>Ecdysozoa</taxon>
        <taxon>Arthropoda</taxon>
        <taxon>Hexapoda</taxon>
        <taxon>Insecta</taxon>
        <taxon>Pterygota</taxon>
        <taxon>Neoptera</taxon>
        <taxon>Endopterygota</taxon>
        <taxon>Hymenoptera</taxon>
        <taxon>Apocrita</taxon>
        <taxon>Aculeata</taxon>
        <taxon>Vespoidea</taxon>
        <taxon>Vespidae</taxon>
        <taxon>Vespinae</taxon>
        <taxon>Vespula</taxon>
    </lineage>
</organism>
<proteinExistence type="predicted"/>
<dbReference type="EMBL" id="JAYRBN010000116">
    <property type="protein sequence ID" value="KAL2722095.1"/>
    <property type="molecule type" value="Genomic_DNA"/>
</dbReference>
<comment type="caution">
    <text evidence="1">The sequence shown here is derived from an EMBL/GenBank/DDBJ whole genome shotgun (WGS) entry which is preliminary data.</text>
</comment>
<evidence type="ECO:0000313" key="2">
    <source>
        <dbReference type="Proteomes" id="UP001607303"/>
    </source>
</evidence>
<sequence length="218" mass="24899">MAQNCAGERASPVCISQETHSYGNATGSYPTLPFSIEFSPRFPFVNVRKMFIEQYQVIIIIYCEYGQSSDSITEWNQKVVGSDSSVQHYNNLAANRAEGIRLANRTCMIGSDKICSSLGLFGRRDTTPRAVAMYRPNGKIILRRISLLCDFTKHRRREEPQRLWFSLRPRVRFTMEESSFDVRKRTVSADGFFAISFRSQLATSIQGKAIARAIFREQ</sequence>
<evidence type="ECO:0000313" key="1">
    <source>
        <dbReference type="EMBL" id="KAL2722095.1"/>
    </source>
</evidence>
<keyword evidence="2" id="KW-1185">Reference proteome</keyword>
<dbReference type="AlphaFoldDB" id="A0ABD2AQC5"/>
<accession>A0ABD2AQC5</accession>
<reference evidence="1 2" key="1">
    <citation type="journal article" date="2024" name="Ann. Entomol. Soc. Am.">
        <title>Genomic analyses of the southern and eastern yellowjacket wasps (Hymenoptera: Vespidae) reveal evolutionary signatures of social life.</title>
        <authorList>
            <person name="Catto M.A."/>
            <person name="Caine P.B."/>
            <person name="Orr S.E."/>
            <person name="Hunt B.G."/>
            <person name="Goodisman M.A.D."/>
        </authorList>
    </citation>
    <scope>NUCLEOTIDE SEQUENCE [LARGE SCALE GENOMIC DNA]</scope>
    <source>
        <strain evidence="1">232</strain>
        <tissue evidence="1">Head and thorax</tissue>
    </source>
</reference>
<protein>
    <submittedName>
        <fullName evidence="1">Uncharacterized protein</fullName>
    </submittedName>
</protein>
<gene>
    <name evidence="1" type="ORF">V1477_020915</name>
</gene>
<dbReference type="Proteomes" id="UP001607303">
    <property type="component" value="Unassembled WGS sequence"/>
</dbReference>